<dbReference type="OrthoDB" id="8594232at2"/>
<proteinExistence type="predicted"/>
<name>A0A1X7LRP7_9BURK</name>
<evidence type="ECO:0000313" key="2">
    <source>
        <dbReference type="Proteomes" id="UP000193228"/>
    </source>
</evidence>
<protein>
    <submittedName>
        <fullName evidence="1">Uncharacterized protein</fullName>
    </submittedName>
</protein>
<evidence type="ECO:0000313" key="1">
    <source>
        <dbReference type="EMBL" id="SMG56174.1"/>
    </source>
</evidence>
<dbReference type="AlphaFoldDB" id="A0A1X7LRP7"/>
<keyword evidence="2" id="KW-1185">Reference proteome</keyword>
<sequence length="128" mass="14697">MTDKEDCLLCRVTYSIFERFPDVPSGMVINVETGNFFPLATLRSYSSGRDMVEALGVAWACQCSEDWFDQQFVLCDSRGNVLRDTYYTVRFSDNRFMHGVTDAEGRTRRYRTNGARSIHLYLGHKQGA</sequence>
<reference evidence="2" key="1">
    <citation type="submission" date="2017-04" db="EMBL/GenBank/DDBJ databases">
        <authorList>
            <person name="Varghese N."/>
            <person name="Submissions S."/>
        </authorList>
    </citation>
    <scope>NUCLEOTIDE SEQUENCE [LARGE SCALE GENOMIC DNA]</scope>
    <source>
        <strain evidence="2">LMG 29540</strain>
    </source>
</reference>
<dbReference type="Proteomes" id="UP000193228">
    <property type="component" value="Unassembled WGS sequence"/>
</dbReference>
<accession>A0A1X7LRP7</accession>
<gene>
    <name evidence="1" type="ORF">SAMN06265784_10853</name>
</gene>
<organism evidence="1 2">
    <name type="scientific">Paraburkholderia susongensis</name>
    <dbReference type="NCBI Taxonomy" id="1515439"/>
    <lineage>
        <taxon>Bacteria</taxon>
        <taxon>Pseudomonadati</taxon>
        <taxon>Pseudomonadota</taxon>
        <taxon>Betaproteobacteria</taxon>
        <taxon>Burkholderiales</taxon>
        <taxon>Burkholderiaceae</taxon>
        <taxon>Paraburkholderia</taxon>
    </lineage>
</organism>
<dbReference type="RefSeq" id="WP_085487215.1">
    <property type="nucleotide sequence ID" value="NZ_FXAT01000008.1"/>
</dbReference>
<dbReference type="EMBL" id="FXAT01000008">
    <property type="protein sequence ID" value="SMG56174.1"/>
    <property type="molecule type" value="Genomic_DNA"/>
</dbReference>
<dbReference type="STRING" id="1515439.SAMN06265784_10853"/>